<gene>
    <name evidence="2" type="ORF">EAH76_06070</name>
</gene>
<reference evidence="2 3" key="1">
    <citation type="journal article" date="2019" name="Environ. Microbiol.">
        <title>Species interactions and distinct microbial communities in high Arctic permafrost affected cryosols are associated with the CH4 and CO2 gas fluxes.</title>
        <authorList>
            <person name="Altshuler I."/>
            <person name="Hamel J."/>
            <person name="Turney S."/>
            <person name="Magnuson E."/>
            <person name="Levesque R."/>
            <person name="Greer C."/>
            <person name="Whyte L.G."/>
        </authorList>
    </citation>
    <scope>NUCLEOTIDE SEQUENCE [LARGE SCALE GENOMIC DNA]</scope>
    <source>
        <strain evidence="2 3">E6.1</strain>
    </source>
</reference>
<accession>A0A502FXR6</accession>
<dbReference type="RefSeq" id="WP_140849174.1">
    <property type="nucleotide sequence ID" value="NZ_RCZC01000002.1"/>
</dbReference>
<dbReference type="OrthoDB" id="7618865at2"/>
<organism evidence="2 3">
    <name type="scientific">Sphingomonas glacialis</name>
    <dbReference type="NCBI Taxonomy" id="658225"/>
    <lineage>
        <taxon>Bacteria</taxon>
        <taxon>Pseudomonadati</taxon>
        <taxon>Pseudomonadota</taxon>
        <taxon>Alphaproteobacteria</taxon>
        <taxon>Sphingomonadales</taxon>
        <taxon>Sphingomonadaceae</taxon>
        <taxon>Sphingomonas</taxon>
    </lineage>
</organism>
<dbReference type="InterPro" id="IPR050471">
    <property type="entry name" value="AB_hydrolase"/>
</dbReference>
<sequence length="304" mass="32954">MGKVVRSYVDGRHGQMHVRIALPDAPSATPLMCIHMSPMSGRVFERLLPAMGEDRIAIAFDTPGFGMSDAPPAPPEIEDYARDLLAGLDALGIAGQVDLMGYHTGSMIAVALSRIAPGRVRRVLMVAAPIFTEDERREFRAYYRHREPEADGGHILRRWKGFLYHHLRPGVTIAEVNDAFREALLGGNLEWWGHRAAFNYDLAADLASVELAVLILNTGDDLYQQTPRAAGVAARSRILDVPGWGHGFVDQHTGDVEQVSRAFFDAADGAEFADVAAPPSATGPRFPARTGSFALVDTASATPA</sequence>
<feature type="domain" description="AB hydrolase-1" evidence="1">
    <location>
        <begin position="30"/>
        <end position="143"/>
    </location>
</feature>
<keyword evidence="2" id="KW-0378">Hydrolase</keyword>
<name>A0A502FXR6_9SPHN</name>
<dbReference type="Proteomes" id="UP000319931">
    <property type="component" value="Unassembled WGS sequence"/>
</dbReference>
<dbReference type="InterPro" id="IPR000073">
    <property type="entry name" value="AB_hydrolase_1"/>
</dbReference>
<dbReference type="PANTHER" id="PTHR43433">
    <property type="entry name" value="HYDROLASE, ALPHA/BETA FOLD FAMILY PROTEIN"/>
    <property type="match status" value="1"/>
</dbReference>
<dbReference type="SUPFAM" id="SSF53474">
    <property type="entry name" value="alpha/beta-Hydrolases"/>
    <property type="match status" value="1"/>
</dbReference>
<dbReference type="Gene3D" id="3.40.50.1820">
    <property type="entry name" value="alpha/beta hydrolase"/>
    <property type="match status" value="1"/>
</dbReference>
<dbReference type="AlphaFoldDB" id="A0A502FXR6"/>
<dbReference type="InterPro" id="IPR029058">
    <property type="entry name" value="AB_hydrolase_fold"/>
</dbReference>
<dbReference type="PANTHER" id="PTHR43433:SF1">
    <property type="entry name" value="BLL5160 PROTEIN"/>
    <property type="match status" value="1"/>
</dbReference>
<evidence type="ECO:0000313" key="3">
    <source>
        <dbReference type="Proteomes" id="UP000319931"/>
    </source>
</evidence>
<dbReference type="Pfam" id="PF00561">
    <property type="entry name" value="Abhydrolase_1"/>
    <property type="match status" value="1"/>
</dbReference>
<dbReference type="GO" id="GO:0016787">
    <property type="term" value="F:hydrolase activity"/>
    <property type="evidence" value="ECO:0007669"/>
    <property type="project" value="UniProtKB-KW"/>
</dbReference>
<evidence type="ECO:0000259" key="1">
    <source>
        <dbReference type="Pfam" id="PF00561"/>
    </source>
</evidence>
<keyword evidence="3" id="KW-1185">Reference proteome</keyword>
<proteinExistence type="predicted"/>
<dbReference type="EMBL" id="RCZC01000002">
    <property type="protein sequence ID" value="TPG54249.1"/>
    <property type="molecule type" value="Genomic_DNA"/>
</dbReference>
<protein>
    <submittedName>
        <fullName evidence="2">Alpha/beta hydrolase</fullName>
    </submittedName>
</protein>
<comment type="caution">
    <text evidence="2">The sequence shown here is derived from an EMBL/GenBank/DDBJ whole genome shotgun (WGS) entry which is preliminary data.</text>
</comment>
<evidence type="ECO:0000313" key="2">
    <source>
        <dbReference type="EMBL" id="TPG54249.1"/>
    </source>
</evidence>